<gene>
    <name evidence="3" type="ORF">ASR47_1007202</name>
</gene>
<accession>A0A1A7BZ10</accession>
<dbReference type="STRING" id="1747903.ASR47_1007202"/>
<keyword evidence="4" id="KW-1185">Reference proteome</keyword>
<dbReference type="EMBL" id="LOCQ01000056">
    <property type="protein sequence ID" value="OBV38886.1"/>
    <property type="molecule type" value="Genomic_DNA"/>
</dbReference>
<name>A0A1A7BZ10_9BURK</name>
<dbReference type="Proteomes" id="UP000092713">
    <property type="component" value="Unassembled WGS sequence"/>
</dbReference>
<dbReference type="AlphaFoldDB" id="A0A1A7BZ10"/>
<protein>
    <recommendedName>
        <fullName evidence="5">Cytochrome P460</fullName>
    </recommendedName>
</protein>
<feature type="signal peptide" evidence="2">
    <location>
        <begin position="1"/>
        <end position="21"/>
    </location>
</feature>
<dbReference type="PATRIC" id="fig|1747903.4.peg.2448"/>
<evidence type="ECO:0000313" key="3">
    <source>
        <dbReference type="EMBL" id="OBV38886.1"/>
    </source>
</evidence>
<sequence>MSVLKPACTSLALLFTVAASAIEPSYQPFPKGYGYLEPAETRALQAAVKQGDNAVVRAHGWRLWAGIMQPAAGLDWPVWYTWPNTSDAFASKPISASAEVGDTKMGSAPKRRMGRLGASTLPPVNLPDTPAYIVPAQVIKAYPNAIVSTIDGGKTKLSIRDGIHFAFNGDIMIATESLSKEALDFIRDPKQPVYQKSTLDALYSKDDPDKRVHNLNAPASYVVTKHMYWPVKAKGLSALPVWHNDFSASYPGYAGYEKWHTLAAIDPSGKQVGKIAQVSYLHGVFRHDATTPWPTITKAARIYGLQDFYHHQVSQADWDSFDEADKAIINAASYWLNGQPFGAGDFLVTVAMHINTKEIPSWGLQSVWWSDIPDSMPYAANRPANPQAKGPWKHYLLTEAYGIPEKGNPELLPVATNPYIELVTHPVATSCYTCHANAGWPSSFQAMTPGVTSYQNPACPNLRAALNPESSCLAPFTLTDFQWIIPDRAVNQ</sequence>
<evidence type="ECO:0000313" key="4">
    <source>
        <dbReference type="Proteomes" id="UP000092713"/>
    </source>
</evidence>
<proteinExistence type="predicted"/>
<keyword evidence="2" id="KW-0732">Signal</keyword>
<evidence type="ECO:0000256" key="2">
    <source>
        <dbReference type="SAM" id="SignalP"/>
    </source>
</evidence>
<comment type="caution">
    <text evidence="3">The sequence shown here is derived from an EMBL/GenBank/DDBJ whole genome shotgun (WGS) entry which is preliminary data.</text>
</comment>
<evidence type="ECO:0008006" key="5">
    <source>
        <dbReference type="Google" id="ProtNLM"/>
    </source>
</evidence>
<reference evidence="3 4" key="1">
    <citation type="submission" date="2016-04" db="EMBL/GenBank/DDBJ databases">
        <title>Draft genome sequence of Janthinobacterium psychrotolerans sp. nov., isolated from freshwater sediments in Denmark.</title>
        <authorList>
            <person name="Gong X."/>
            <person name="Skrivergaard S."/>
            <person name="Korsgaard B.S."/>
            <person name="Schreiber L."/>
            <person name="Marshall I.P."/>
            <person name="Finster K."/>
            <person name="Schramm A."/>
        </authorList>
    </citation>
    <scope>NUCLEOTIDE SEQUENCE [LARGE SCALE GENOMIC DNA]</scope>
    <source>
        <strain evidence="3 4">S3-2</strain>
    </source>
</reference>
<feature type="region of interest" description="Disordered" evidence="1">
    <location>
        <begin position="100"/>
        <end position="120"/>
    </location>
</feature>
<evidence type="ECO:0000256" key="1">
    <source>
        <dbReference type="SAM" id="MobiDB-lite"/>
    </source>
</evidence>
<feature type="chain" id="PRO_5008355463" description="Cytochrome P460" evidence="2">
    <location>
        <begin position="22"/>
        <end position="492"/>
    </location>
</feature>
<organism evidence="3 4">
    <name type="scientific">Janthinobacterium psychrotolerans</name>
    <dbReference type="NCBI Taxonomy" id="1747903"/>
    <lineage>
        <taxon>Bacteria</taxon>
        <taxon>Pseudomonadati</taxon>
        <taxon>Pseudomonadota</taxon>
        <taxon>Betaproteobacteria</taxon>
        <taxon>Burkholderiales</taxon>
        <taxon>Oxalobacteraceae</taxon>
        <taxon>Janthinobacterium</taxon>
    </lineage>
</organism>